<dbReference type="Proteomes" id="UP000237271">
    <property type="component" value="Unassembled WGS sequence"/>
</dbReference>
<dbReference type="OrthoDB" id="88488at2759"/>
<sequence length="115" mass="13351">MIVALEESTKLNVFDGCYQNSGHARASVIELHPGWCILFREDLIHCGVGYSKVNFRLHCYVTIEGVRNPEGHVRIRKNRPKEALRKWLRHSKTHSAGGYRNHRKKLILYANTGYY</sequence>
<evidence type="ECO:0000313" key="2">
    <source>
        <dbReference type="Proteomes" id="UP000237271"/>
    </source>
</evidence>
<gene>
    <name evidence="1" type="ORF">PHPALM_540</name>
</gene>
<evidence type="ECO:0000313" key="1">
    <source>
        <dbReference type="EMBL" id="POM81479.1"/>
    </source>
</evidence>
<proteinExistence type="predicted"/>
<accession>A0A2P4YUL2</accession>
<comment type="caution">
    <text evidence="1">The sequence shown here is derived from an EMBL/GenBank/DDBJ whole genome shotgun (WGS) entry which is preliminary data.</text>
</comment>
<protein>
    <submittedName>
        <fullName evidence="1">Uncharacterized protein</fullName>
    </submittedName>
</protein>
<dbReference type="AlphaFoldDB" id="A0A2P4YUL2"/>
<dbReference type="EMBL" id="NCKW01000072">
    <property type="protein sequence ID" value="POM81479.1"/>
    <property type="molecule type" value="Genomic_DNA"/>
</dbReference>
<keyword evidence="2" id="KW-1185">Reference proteome</keyword>
<organism evidence="1 2">
    <name type="scientific">Phytophthora palmivora</name>
    <dbReference type="NCBI Taxonomy" id="4796"/>
    <lineage>
        <taxon>Eukaryota</taxon>
        <taxon>Sar</taxon>
        <taxon>Stramenopiles</taxon>
        <taxon>Oomycota</taxon>
        <taxon>Peronosporomycetes</taxon>
        <taxon>Peronosporales</taxon>
        <taxon>Peronosporaceae</taxon>
        <taxon>Phytophthora</taxon>
    </lineage>
</organism>
<name>A0A2P4YUL2_9STRA</name>
<reference evidence="1 2" key="1">
    <citation type="journal article" date="2017" name="Genome Biol. Evol.">
        <title>Phytophthora megakarya and P. palmivora, closely related causal agents of cacao black pod rot, underwent increases in genome sizes and gene numbers by different mechanisms.</title>
        <authorList>
            <person name="Ali S.S."/>
            <person name="Shao J."/>
            <person name="Lary D.J."/>
            <person name="Kronmiller B."/>
            <person name="Shen D."/>
            <person name="Strem M.D."/>
            <person name="Amoako-Attah I."/>
            <person name="Akrofi A.Y."/>
            <person name="Begoude B.A."/>
            <person name="Ten Hoopen G.M."/>
            <person name="Coulibaly K."/>
            <person name="Kebe B.I."/>
            <person name="Melnick R.L."/>
            <person name="Guiltinan M.J."/>
            <person name="Tyler B.M."/>
            <person name="Meinhardt L.W."/>
            <person name="Bailey B.A."/>
        </authorList>
    </citation>
    <scope>NUCLEOTIDE SEQUENCE [LARGE SCALE GENOMIC DNA]</scope>
    <source>
        <strain evidence="2">sbr112.9</strain>
    </source>
</reference>